<proteinExistence type="predicted"/>
<feature type="region of interest" description="Disordered" evidence="1">
    <location>
        <begin position="252"/>
        <end position="280"/>
    </location>
</feature>
<keyword evidence="4" id="KW-1185">Reference proteome</keyword>
<keyword evidence="2" id="KW-1133">Transmembrane helix</keyword>
<dbReference type="OrthoDB" id="5415055at2759"/>
<reference evidence="3 4" key="1">
    <citation type="submission" date="2017-03" db="EMBL/GenBank/DDBJ databases">
        <title>Genomes of endolithic fungi from Antarctica.</title>
        <authorList>
            <person name="Coleine C."/>
            <person name="Masonjones S."/>
            <person name="Stajich J.E."/>
        </authorList>
    </citation>
    <scope>NUCLEOTIDE SEQUENCE [LARGE SCALE GENOMIC DNA]</scope>
    <source>
        <strain evidence="3 4">CCFEE 5184</strain>
    </source>
</reference>
<feature type="region of interest" description="Disordered" evidence="1">
    <location>
        <begin position="326"/>
        <end position="345"/>
    </location>
</feature>
<name>A0A4U0WVP4_9PEZI</name>
<sequence>MKDSDDYLTARAANPWTGLISPSIGGSPSPRTPETPAAASSSSRQNPTPPISPTPASSSTAQPRPALSRANEGRKVSAGSLHRWRAGVGGKKGWQVSEAALASPREKDATAGASAWVKASSSCLGDDRFVVPMPSAREPQPYVYPGCSAAEIQAFEHYKREARKVSREEYGGGRASSSYVHAGASGGRKMAEIRVAKRQAHGGGRGGHHEPALLPAPELTAATFAPFASPHTPSMRAPDVEATMMRTVRAPGTYRDISPHPDPETGPIRRKPVCSPQPTNNLTQLLPRVRLVHPELASLPRPPPPPTTCSRTCSLGCSREAGGSSECHEQTLRPNPHPTTSQPEIFFNRPIQTPPTSPRKAHVAAAAAAANNPTTAAKTATATVTLPLPPPQDQDQDPTTQLLATLLTYAVHKSQPLLHFPNPTALSALRIASATPQEKLDALRSLLRLGAQGLAILMVLSALWRLGAAVAGVVEMVVWPLVVPCRIVRWMVGGVG</sequence>
<feature type="compositionally biased region" description="Low complexity" evidence="1">
    <location>
        <begin position="20"/>
        <end position="44"/>
    </location>
</feature>
<protein>
    <submittedName>
        <fullName evidence="3">Uncharacterized protein</fullName>
    </submittedName>
</protein>
<gene>
    <name evidence="3" type="ORF">B0A55_08434</name>
</gene>
<evidence type="ECO:0000256" key="2">
    <source>
        <dbReference type="SAM" id="Phobius"/>
    </source>
</evidence>
<dbReference type="AlphaFoldDB" id="A0A4U0WVP4"/>
<evidence type="ECO:0000313" key="4">
    <source>
        <dbReference type="Proteomes" id="UP000309340"/>
    </source>
</evidence>
<dbReference type="Proteomes" id="UP000309340">
    <property type="component" value="Unassembled WGS sequence"/>
</dbReference>
<evidence type="ECO:0000256" key="1">
    <source>
        <dbReference type="SAM" id="MobiDB-lite"/>
    </source>
</evidence>
<keyword evidence="2" id="KW-0472">Membrane</keyword>
<dbReference type="EMBL" id="NAJQ01000551">
    <property type="protein sequence ID" value="TKA67762.1"/>
    <property type="molecule type" value="Genomic_DNA"/>
</dbReference>
<keyword evidence="2" id="KW-0812">Transmembrane</keyword>
<evidence type="ECO:0000313" key="3">
    <source>
        <dbReference type="EMBL" id="TKA67762.1"/>
    </source>
</evidence>
<comment type="caution">
    <text evidence="3">The sequence shown here is derived from an EMBL/GenBank/DDBJ whole genome shotgun (WGS) entry which is preliminary data.</text>
</comment>
<accession>A0A4U0WVP4</accession>
<feature type="compositionally biased region" description="Low complexity" evidence="1">
    <location>
        <begin position="54"/>
        <end position="66"/>
    </location>
</feature>
<organism evidence="3 4">
    <name type="scientific">Friedmanniomyces simplex</name>
    <dbReference type="NCBI Taxonomy" id="329884"/>
    <lineage>
        <taxon>Eukaryota</taxon>
        <taxon>Fungi</taxon>
        <taxon>Dikarya</taxon>
        <taxon>Ascomycota</taxon>
        <taxon>Pezizomycotina</taxon>
        <taxon>Dothideomycetes</taxon>
        <taxon>Dothideomycetidae</taxon>
        <taxon>Mycosphaerellales</taxon>
        <taxon>Teratosphaeriaceae</taxon>
        <taxon>Friedmanniomyces</taxon>
    </lineage>
</organism>
<feature type="transmembrane region" description="Helical" evidence="2">
    <location>
        <begin position="454"/>
        <end position="482"/>
    </location>
</feature>
<feature type="region of interest" description="Disordered" evidence="1">
    <location>
        <begin position="1"/>
        <end position="84"/>
    </location>
</feature>